<gene>
    <name evidence="9" type="ORF">ACFSUQ_07450</name>
</gene>
<dbReference type="InterPro" id="IPR046022">
    <property type="entry name" value="DUF5979"/>
</dbReference>
<dbReference type="EMBL" id="JBHUNF010000004">
    <property type="protein sequence ID" value="MFD2675125.1"/>
    <property type="molecule type" value="Genomic_DNA"/>
</dbReference>
<keyword evidence="2" id="KW-0134">Cell wall</keyword>
<dbReference type="Pfam" id="PF17961">
    <property type="entry name" value="Big_8"/>
    <property type="match status" value="1"/>
</dbReference>
<evidence type="ECO:0000256" key="6">
    <source>
        <dbReference type="SAM" id="MobiDB-lite"/>
    </source>
</evidence>
<dbReference type="SUPFAM" id="SSF49401">
    <property type="entry name" value="Bacterial adhesins"/>
    <property type="match status" value="2"/>
</dbReference>
<evidence type="ECO:0000256" key="7">
    <source>
        <dbReference type="SAM" id="Phobius"/>
    </source>
</evidence>
<evidence type="ECO:0000256" key="4">
    <source>
        <dbReference type="ARBA" id="ARBA00022729"/>
    </source>
</evidence>
<protein>
    <submittedName>
        <fullName evidence="9">Ig-like domain-containing protein</fullName>
    </submittedName>
</protein>
<dbReference type="Pfam" id="PF05737">
    <property type="entry name" value="Collagen_bind"/>
    <property type="match status" value="1"/>
</dbReference>
<dbReference type="Proteomes" id="UP001597453">
    <property type="component" value="Unassembled WGS sequence"/>
</dbReference>
<keyword evidence="4" id="KW-0732">Signal</keyword>
<comment type="caution">
    <text evidence="9">The sequence shown here is derived from an EMBL/GenBank/DDBJ whole genome shotgun (WGS) entry which is preliminary data.</text>
</comment>
<evidence type="ECO:0000313" key="9">
    <source>
        <dbReference type="EMBL" id="MFD2675125.1"/>
    </source>
</evidence>
<dbReference type="Pfam" id="PF19407">
    <property type="entry name" value="DUF5979"/>
    <property type="match status" value="1"/>
</dbReference>
<keyword evidence="7" id="KW-0472">Membrane</keyword>
<evidence type="ECO:0000256" key="5">
    <source>
        <dbReference type="ARBA" id="ARBA00023088"/>
    </source>
</evidence>
<feature type="compositionally biased region" description="Polar residues" evidence="6">
    <location>
        <begin position="514"/>
        <end position="524"/>
    </location>
</feature>
<evidence type="ECO:0000256" key="1">
    <source>
        <dbReference type="ARBA" id="ARBA00004168"/>
    </source>
</evidence>
<feature type="compositionally biased region" description="Pro residues" evidence="6">
    <location>
        <begin position="464"/>
        <end position="479"/>
    </location>
</feature>
<dbReference type="InterPro" id="IPR011252">
    <property type="entry name" value="Fibrogen-bd_dom1"/>
</dbReference>
<evidence type="ECO:0000256" key="3">
    <source>
        <dbReference type="ARBA" id="ARBA00022525"/>
    </source>
</evidence>
<accession>A0ABW5RK39</accession>
<dbReference type="RefSeq" id="WP_159421410.1">
    <property type="nucleotide sequence ID" value="NZ_JBHUNF010000004.1"/>
</dbReference>
<dbReference type="InterPro" id="IPR008966">
    <property type="entry name" value="Adhesion_dom_sf"/>
</dbReference>
<proteinExistence type="predicted"/>
<evidence type="ECO:0000256" key="2">
    <source>
        <dbReference type="ARBA" id="ARBA00022512"/>
    </source>
</evidence>
<dbReference type="InterPro" id="IPR008456">
    <property type="entry name" value="Collagen-bd_dom"/>
</dbReference>
<organism evidence="9 10">
    <name type="scientific">Gulosibacter bifidus</name>
    <dbReference type="NCBI Taxonomy" id="272239"/>
    <lineage>
        <taxon>Bacteria</taxon>
        <taxon>Bacillati</taxon>
        <taxon>Actinomycetota</taxon>
        <taxon>Actinomycetes</taxon>
        <taxon>Micrococcales</taxon>
        <taxon>Microbacteriaceae</taxon>
        <taxon>Gulosibacter</taxon>
    </lineage>
</organism>
<keyword evidence="3" id="KW-0964">Secreted</keyword>
<dbReference type="Gene3D" id="2.60.40.740">
    <property type="match status" value="1"/>
</dbReference>
<feature type="domain" description="Gram-positive cocci surface proteins LPxTG" evidence="8">
    <location>
        <begin position="537"/>
        <end position="574"/>
    </location>
</feature>
<keyword evidence="7" id="KW-0812">Transmembrane</keyword>
<dbReference type="InterPro" id="IPR041171">
    <property type="entry name" value="SDR_Ig"/>
</dbReference>
<dbReference type="Gene3D" id="2.60.40.1280">
    <property type="match status" value="1"/>
</dbReference>
<dbReference type="InterPro" id="IPR019931">
    <property type="entry name" value="LPXTG_anchor"/>
</dbReference>
<keyword evidence="10" id="KW-1185">Reference proteome</keyword>
<feature type="compositionally biased region" description="Low complexity" evidence="6">
    <location>
        <begin position="480"/>
        <end position="491"/>
    </location>
</feature>
<sequence>MLRPSLADSLPITKSRSWLTTAAAMILAVVLALAGVLVGPKSADAAQLDIIVPGSITLTNESRGQGETTVQYDVLKVEFGFDTNGRVKAGDSFGVKVPAGFQLLDPTWDLTDDDGNVTASCGADGATGEVTCTFTDFAQQHFSKLEGKVFFYVQADEVTDTTTVEFGRVTGETEAVEIPGGGGIIGEQTEFPSEIEKWGWFALGSQDAIRWMVWIPEGTVDTTTELKITDSLGSGQTYNGVVMVEEVTKSPETYTELPTDAYTEDVSAGGTEFTITIKPNTLDPNKLYRIYYEAKIDDVSDPGPYTNTAVVAGTEVTDDATRHWEAGGKVIPTGFGRVGIQKLVSGDGAESVPADTVFTARAQWDSTVSGEVVHNDEQVQIKADGTLVPLKNSLDSEDLTTGVVITLSELTPPAVAGITWGTPKFTELPGVKVSADGQSAEVTVLEGQRVKVQIENTATKVPVATPPVTPTPSATPTPTVPETTPETTAPETVPPTTPETTAPAASESEAPGKTASNEPSQSDQPPVLDAANTPEALAETGNNVNGWLLGGAAAVLILGGALLALRRKRNNDEI</sequence>
<comment type="subcellular location">
    <subcellularLocation>
        <location evidence="1">Secreted</location>
        <location evidence="1">Cell wall</location>
        <topology evidence="1">Peptidoglycan-anchor</topology>
    </subcellularLocation>
</comment>
<evidence type="ECO:0000313" key="10">
    <source>
        <dbReference type="Proteomes" id="UP001597453"/>
    </source>
</evidence>
<evidence type="ECO:0000259" key="8">
    <source>
        <dbReference type="PROSITE" id="PS50847"/>
    </source>
</evidence>
<name>A0ABW5RK39_9MICO</name>
<reference evidence="10" key="1">
    <citation type="journal article" date="2019" name="Int. J. Syst. Evol. Microbiol.">
        <title>The Global Catalogue of Microorganisms (GCM) 10K type strain sequencing project: providing services to taxonomists for standard genome sequencing and annotation.</title>
        <authorList>
            <consortium name="The Broad Institute Genomics Platform"/>
            <consortium name="The Broad Institute Genome Sequencing Center for Infectious Disease"/>
            <person name="Wu L."/>
            <person name="Ma J."/>
        </authorList>
    </citation>
    <scope>NUCLEOTIDE SEQUENCE [LARGE SCALE GENOMIC DNA]</scope>
    <source>
        <strain evidence="10">TISTR 1511</strain>
    </source>
</reference>
<feature type="transmembrane region" description="Helical" evidence="7">
    <location>
        <begin position="546"/>
        <end position="565"/>
    </location>
</feature>
<feature type="compositionally biased region" description="Low complexity" evidence="6">
    <location>
        <begin position="498"/>
        <end position="511"/>
    </location>
</feature>
<dbReference type="PROSITE" id="PS50847">
    <property type="entry name" value="GRAM_POS_ANCHORING"/>
    <property type="match status" value="1"/>
</dbReference>
<keyword evidence="7" id="KW-1133">Transmembrane helix</keyword>
<keyword evidence="5" id="KW-0572">Peptidoglycan-anchor</keyword>
<dbReference type="NCBIfam" id="TIGR01167">
    <property type="entry name" value="LPXTG_anchor"/>
    <property type="match status" value="1"/>
</dbReference>
<feature type="region of interest" description="Disordered" evidence="6">
    <location>
        <begin position="461"/>
        <end position="529"/>
    </location>
</feature>